<accession>A0A7V3ZHL8</accession>
<sequence length="374" mass="44843">MNCLEEEFLAMKGFIVVGFIVWFFLVSLIFNKFAYEINQFNAKFRNLLIHKKFNIIEFDENGFPYNFSPKYRDKFISPFYVVHYGIVYSEFYKKRYDYHNLHWNFEETLELWDKKAMKTEKDFIPLCDWIVQNIKKINGKFHLIYDFDWIYKGYPNNLIRAPWYSGLTDAYSLILLLRAYDITKDVKYLEAADKLYISSISPISEGGSLNFLDGKPWIEEYVDPRIDDYKKLPYVLNGMIYATYGIMAYEKFRNVKNGYSLKLLESIFYNLEKFYNNGWSYYDLIKTSANLKYHRIHRGLLAELIGLVREGYFEIDRNLLDKAEKILVAWNKSCDNLGLYYILYGERSFTYWHFLASYIFVLLSYWPLGLKLVL</sequence>
<proteinExistence type="predicted"/>
<name>A0A7V3ZHL8_DICTH</name>
<feature type="transmembrane region" description="Helical" evidence="1">
    <location>
        <begin position="14"/>
        <end position="35"/>
    </location>
</feature>
<protein>
    <recommendedName>
        <fullName evidence="2">D-glucuronyl C5-epimerase C-terminal domain-containing protein</fullName>
    </recommendedName>
</protein>
<keyword evidence="1" id="KW-0472">Membrane</keyword>
<dbReference type="EMBL" id="DTDV01000006">
    <property type="protein sequence ID" value="HGK23109.1"/>
    <property type="molecule type" value="Genomic_DNA"/>
</dbReference>
<dbReference type="Pfam" id="PF06662">
    <property type="entry name" value="C5-epim_C"/>
    <property type="match status" value="1"/>
</dbReference>
<evidence type="ECO:0000313" key="3">
    <source>
        <dbReference type="EMBL" id="HGK23109.1"/>
    </source>
</evidence>
<comment type="caution">
    <text evidence="3">The sequence shown here is derived from an EMBL/GenBank/DDBJ whole genome shotgun (WGS) entry which is preliminary data.</text>
</comment>
<feature type="transmembrane region" description="Helical" evidence="1">
    <location>
        <begin position="349"/>
        <end position="368"/>
    </location>
</feature>
<organism evidence="3">
    <name type="scientific">Dictyoglomus thermophilum</name>
    <dbReference type="NCBI Taxonomy" id="14"/>
    <lineage>
        <taxon>Bacteria</taxon>
        <taxon>Pseudomonadati</taxon>
        <taxon>Dictyoglomota</taxon>
        <taxon>Dictyoglomia</taxon>
        <taxon>Dictyoglomales</taxon>
        <taxon>Dictyoglomaceae</taxon>
        <taxon>Dictyoglomus</taxon>
    </lineage>
</organism>
<keyword evidence="1" id="KW-1133">Transmembrane helix</keyword>
<gene>
    <name evidence="3" type="ORF">ENU78_01445</name>
</gene>
<feature type="domain" description="D-glucuronyl C5-epimerase C-terminal" evidence="2">
    <location>
        <begin position="143"/>
        <end position="313"/>
    </location>
</feature>
<dbReference type="AlphaFoldDB" id="A0A7V3ZHL8"/>
<evidence type="ECO:0000256" key="1">
    <source>
        <dbReference type="SAM" id="Phobius"/>
    </source>
</evidence>
<keyword evidence="1" id="KW-0812">Transmembrane</keyword>
<dbReference type="InterPro" id="IPR010598">
    <property type="entry name" value="C5-epim_C"/>
</dbReference>
<reference evidence="3" key="1">
    <citation type="journal article" date="2020" name="mSystems">
        <title>Genome- and Community-Level Interaction Insights into Carbon Utilization and Element Cycling Functions of Hydrothermarchaeota in Hydrothermal Sediment.</title>
        <authorList>
            <person name="Zhou Z."/>
            <person name="Liu Y."/>
            <person name="Xu W."/>
            <person name="Pan J."/>
            <person name="Luo Z.H."/>
            <person name="Li M."/>
        </authorList>
    </citation>
    <scope>NUCLEOTIDE SEQUENCE [LARGE SCALE GENOMIC DNA]</scope>
    <source>
        <strain evidence="3">SpSt-70</strain>
    </source>
</reference>
<evidence type="ECO:0000259" key="2">
    <source>
        <dbReference type="Pfam" id="PF06662"/>
    </source>
</evidence>